<dbReference type="AlphaFoldDB" id="D4GGC0"/>
<evidence type="ECO:0000313" key="2">
    <source>
        <dbReference type="Proteomes" id="UP000001702"/>
    </source>
</evidence>
<accession>D4GGC0</accession>
<gene>
    <name evidence="1" type="ordered locus">PANA_2204</name>
</gene>
<protein>
    <submittedName>
        <fullName evidence="1">Uncharacterized protein</fullName>
    </submittedName>
</protein>
<sequence>MVNLLHVVTVFQHIDQAQQFRRGFRIHFGFGRGDHGHFRGVGFKARRFQRIAHRAHLFPCGKHVNRAVIVTDHVFCARFQRRFHHRIFVMTGCEGDYAFFAEQIGNGAIGTQVATRFGEGVTHFAHGTVTVVAQALNHNGRSARTVTFINDGFHVGVIFATYAACNGTVHGIARHVIRQRFIHCRTQARVGARIAAAQFGSRDQLTNDLRKDFTALGVLSGLTVLGIRPFTVSSHVAFSPIFYWVQAILRANVSPGRTRNSHVQKYDPLRCAGGGHPRGADYA</sequence>
<keyword evidence="2" id="KW-1185">Reference proteome</keyword>
<dbReference type="KEGG" id="pam:PANA_2204"/>
<name>D4GGC0_PANAM</name>
<evidence type="ECO:0000313" key="1">
    <source>
        <dbReference type="EMBL" id="ADD77371.1"/>
    </source>
</evidence>
<proteinExistence type="predicted"/>
<dbReference type="HOGENOM" id="CLU_982980_0_0_6"/>
<reference evidence="1 2" key="1">
    <citation type="journal article" date="2010" name="J. Bacteriol.">
        <title>Genome sequence of Pantoea ananatis LMG20103, the causative agent of Eucalyptus blight and dieback.</title>
        <authorList>
            <person name="De Maayer P."/>
            <person name="Chan W.Y."/>
            <person name="Venter S.N."/>
            <person name="Toth I.K."/>
            <person name="Birch P.R."/>
            <person name="Joubert F."/>
            <person name="Coutinho T.A."/>
        </authorList>
    </citation>
    <scope>NUCLEOTIDE SEQUENCE [LARGE SCALE GENOMIC DNA]</scope>
    <source>
        <strain evidence="1 2">LMG 20103</strain>
    </source>
</reference>
<dbReference type="EMBL" id="CP001875">
    <property type="protein sequence ID" value="ADD77371.1"/>
    <property type="molecule type" value="Genomic_DNA"/>
</dbReference>
<organism evidence="1 2">
    <name type="scientific">Pantoea ananatis (strain LMG 20103)</name>
    <dbReference type="NCBI Taxonomy" id="706191"/>
    <lineage>
        <taxon>Bacteria</taxon>
        <taxon>Pseudomonadati</taxon>
        <taxon>Pseudomonadota</taxon>
        <taxon>Gammaproteobacteria</taxon>
        <taxon>Enterobacterales</taxon>
        <taxon>Erwiniaceae</taxon>
        <taxon>Pantoea</taxon>
    </lineage>
</organism>
<dbReference type="Proteomes" id="UP000001702">
    <property type="component" value="Chromosome"/>
</dbReference>